<dbReference type="PANTHER" id="PTHR30344">
    <property type="entry name" value="6-PHOSPHOGLUCONOLACTONASE-RELATED"/>
    <property type="match status" value="1"/>
</dbReference>
<comment type="similarity">
    <text evidence="1">Belongs to the cycloisomerase 2 family.</text>
</comment>
<dbReference type="SUPFAM" id="SSF51004">
    <property type="entry name" value="C-terminal (heme d1) domain of cytochrome cd1-nitrite reductase"/>
    <property type="match status" value="1"/>
</dbReference>
<comment type="caution">
    <text evidence="2">The sequence shown here is derived from an EMBL/GenBank/DDBJ whole genome shotgun (WGS) entry which is preliminary data.</text>
</comment>
<evidence type="ECO:0000256" key="1">
    <source>
        <dbReference type="ARBA" id="ARBA00005564"/>
    </source>
</evidence>
<dbReference type="InterPro" id="IPR019405">
    <property type="entry name" value="Lactonase_7-beta_prop"/>
</dbReference>
<dbReference type="PATRIC" id="fig|1423740.3.peg.1296"/>
<dbReference type="Pfam" id="PF10282">
    <property type="entry name" value="Lactonase"/>
    <property type="match status" value="1"/>
</dbReference>
<dbReference type="Proteomes" id="UP000051048">
    <property type="component" value="Unassembled WGS sequence"/>
</dbReference>
<dbReference type="Gene3D" id="2.130.10.10">
    <property type="entry name" value="YVTN repeat-like/Quinoprotein amine dehydrogenase"/>
    <property type="match status" value="1"/>
</dbReference>
<dbReference type="PANTHER" id="PTHR30344:SF1">
    <property type="entry name" value="6-PHOSPHOGLUCONOLACTONASE"/>
    <property type="match status" value="1"/>
</dbReference>
<evidence type="ECO:0000313" key="2">
    <source>
        <dbReference type="EMBL" id="KRL77879.1"/>
    </source>
</evidence>
<evidence type="ECO:0000313" key="3">
    <source>
        <dbReference type="Proteomes" id="UP000051048"/>
    </source>
</evidence>
<dbReference type="STRING" id="1423740.FC36_GL001203"/>
<dbReference type="OrthoDB" id="9790815at2"/>
<dbReference type="InterPro" id="IPR050282">
    <property type="entry name" value="Cycloisomerase_2"/>
</dbReference>
<organism evidence="2 3">
    <name type="scientific">Ligilactobacillus equi DSM 15833 = JCM 10991</name>
    <dbReference type="NCBI Taxonomy" id="1423740"/>
    <lineage>
        <taxon>Bacteria</taxon>
        <taxon>Bacillati</taxon>
        <taxon>Bacillota</taxon>
        <taxon>Bacilli</taxon>
        <taxon>Lactobacillales</taxon>
        <taxon>Lactobacillaceae</taxon>
        <taxon>Ligilactobacillus</taxon>
    </lineage>
</organism>
<dbReference type="AlphaFoldDB" id="A0A0R1T973"/>
<accession>A0A0R1T973</accession>
<dbReference type="EMBL" id="AZFH01000159">
    <property type="protein sequence ID" value="KRL77879.1"/>
    <property type="molecule type" value="Genomic_DNA"/>
</dbReference>
<dbReference type="InterPro" id="IPR011048">
    <property type="entry name" value="Haem_d1_sf"/>
</dbReference>
<dbReference type="GO" id="GO:0005829">
    <property type="term" value="C:cytosol"/>
    <property type="evidence" value="ECO:0007669"/>
    <property type="project" value="TreeGrafter"/>
</dbReference>
<dbReference type="RefSeq" id="WP_056986847.1">
    <property type="nucleotide sequence ID" value="NZ_AZFH01000159.1"/>
</dbReference>
<reference evidence="2 3" key="1">
    <citation type="journal article" date="2015" name="Genome Announc.">
        <title>Expanding the biotechnology potential of lactobacilli through comparative genomics of 213 strains and associated genera.</title>
        <authorList>
            <person name="Sun Z."/>
            <person name="Harris H.M."/>
            <person name="McCann A."/>
            <person name="Guo C."/>
            <person name="Argimon S."/>
            <person name="Zhang W."/>
            <person name="Yang X."/>
            <person name="Jeffery I.B."/>
            <person name="Cooney J.C."/>
            <person name="Kagawa T.F."/>
            <person name="Liu W."/>
            <person name="Song Y."/>
            <person name="Salvetti E."/>
            <person name="Wrobel A."/>
            <person name="Rasinkangas P."/>
            <person name="Parkhill J."/>
            <person name="Rea M.C."/>
            <person name="O'Sullivan O."/>
            <person name="Ritari J."/>
            <person name="Douillard F.P."/>
            <person name="Paul Ross R."/>
            <person name="Yang R."/>
            <person name="Briner A.E."/>
            <person name="Felis G.E."/>
            <person name="de Vos W.M."/>
            <person name="Barrangou R."/>
            <person name="Klaenhammer T.R."/>
            <person name="Caufield P.W."/>
            <person name="Cui Y."/>
            <person name="Zhang H."/>
            <person name="O'Toole P.W."/>
        </authorList>
    </citation>
    <scope>NUCLEOTIDE SEQUENCE [LARGE SCALE GENOMIC DNA]</scope>
    <source>
        <strain evidence="2 3">DSM 15833</strain>
    </source>
</reference>
<gene>
    <name evidence="2" type="ORF">FC36_GL001203</name>
</gene>
<sequence>MQEIVYFGTYTKKSSQGIYQAYLDTEKKSLTTPKVVLKTGNPTYLQITKDKILAIASRQDLGGIEIYRKADGTLLDEALTPGPNPCYVAYDAKRHLVYTANYHKAEVNVYAIDEDGKLSLTDSFQSEGQGPRPEQEKSHLHYADLTPDGRLVVIDLGSDRVFTFDVSASGKLDLVATYQAEAGFGPRHLAFHPNGKFAYLTGELSSQVQNLAYDAHSGHFRQVQTLPTIPADWTAHNGVAAIHLSADGKFVYLSNRGHNSLAVFAVDAHNELALIQHITTAGDFPRDFDLDPSQNFIICANQNSDNITLYARNVVSGKLTLLQKDLLLPEGVCVKFDA</sequence>
<name>A0A0R1T973_9LACO</name>
<protein>
    <submittedName>
        <fullName evidence="2">6-phosphogluconolactonase</fullName>
    </submittedName>
</protein>
<proteinExistence type="inferred from homology"/>
<dbReference type="GO" id="GO:0017057">
    <property type="term" value="F:6-phosphogluconolactonase activity"/>
    <property type="evidence" value="ECO:0007669"/>
    <property type="project" value="TreeGrafter"/>
</dbReference>
<dbReference type="InterPro" id="IPR015943">
    <property type="entry name" value="WD40/YVTN_repeat-like_dom_sf"/>
</dbReference>